<dbReference type="GO" id="GO:0016020">
    <property type="term" value="C:membrane"/>
    <property type="evidence" value="ECO:0007669"/>
    <property type="project" value="InterPro"/>
</dbReference>
<comment type="caution">
    <text evidence="3">The sequence shown here is derived from an EMBL/GenBank/DDBJ whole genome shotgun (WGS) entry which is preliminary data.</text>
</comment>
<dbReference type="EMBL" id="MLJW01000091">
    <property type="protein sequence ID" value="OIR00755.1"/>
    <property type="molecule type" value="Genomic_DNA"/>
</dbReference>
<evidence type="ECO:0000256" key="2">
    <source>
        <dbReference type="SAM" id="Phobius"/>
    </source>
</evidence>
<feature type="transmembrane region" description="Helical" evidence="2">
    <location>
        <begin position="27"/>
        <end position="47"/>
    </location>
</feature>
<proteinExistence type="predicted"/>
<dbReference type="InterPro" id="IPR007313">
    <property type="entry name" value="FxsA"/>
</dbReference>
<gene>
    <name evidence="3" type="ORF">GALL_170920</name>
</gene>
<dbReference type="Pfam" id="PF04186">
    <property type="entry name" value="FxsA"/>
    <property type="match status" value="1"/>
</dbReference>
<dbReference type="NCBIfam" id="NF008528">
    <property type="entry name" value="PRK11463.1-2"/>
    <property type="match status" value="1"/>
</dbReference>
<dbReference type="PANTHER" id="PTHR35335:SF1">
    <property type="entry name" value="UPF0716 PROTEIN FXSA"/>
    <property type="match status" value="1"/>
</dbReference>
<feature type="region of interest" description="Disordered" evidence="1">
    <location>
        <begin position="150"/>
        <end position="170"/>
    </location>
</feature>
<sequence>MAWIFFIFLLAWPFLELFVLVQMAGILGWPGAIFGLFASALLGLVVLQKNNLSIAAGFQRDLNRGELPLRTLFDAAAAAFSGLLLLIPGYLGTALALLLFLPPVRSLVYGELALKAKTRMYAARTEARWGPPDPGAGDTTIIDGDFTVVQPDGHTPADRKNGKTPPRLLL</sequence>
<keyword evidence="2" id="KW-1133">Transmembrane helix</keyword>
<accession>A0A1J5RYI7</accession>
<protein>
    <submittedName>
        <fullName evidence="3">Phage T7 F exclusion suppressor FxsA</fullName>
    </submittedName>
</protein>
<evidence type="ECO:0000256" key="1">
    <source>
        <dbReference type="SAM" id="MobiDB-lite"/>
    </source>
</evidence>
<dbReference type="PANTHER" id="PTHR35335">
    <property type="entry name" value="UPF0716 PROTEIN FXSA"/>
    <property type="match status" value="1"/>
</dbReference>
<organism evidence="3">
    <name type="scientific">mine drainage metagenome</name>
    <dbReference type="NCBI Taxonomy" id="410659"/>
    <lineage>
        <taxon>unclassified sequences</taxon>
        <taxon>metagenomes</taxon>
        <taxon>ecological metagenomes</taxon>
    </lineage>
</organism>
<keyword evidence="2" id="KW-0812">Transmembrane</keyword>
<keyword evidence="2" id="KW-0472">Membrane</keyword>
<name>A0A1J5RYI7_9ZZZZ</name>
<evidence type="ECO:0000313" key="3">
    <source>
        <dbReference type="EMBL" id="OIR00755.1"/>
    </source>
</evidence>
<reference evidence="3" key="1">
    <citation type="submission" date="2016-10" db="EMBL/GenBank/DDBJ databases">
        <title>Sequence of Gallionella enrichment culture.</title>
        <authorList>
            <person name="Poehlein A."/>
            <person name="Muehling M."/>
            <person name="Daniel R."/>
        </authorList>
    </citation>
    <scope>NUCLEOTIDE SEQUENCE</scope>
</reference>
<dbReference type="AlphaFoldDB" id="A0A1J5RYI7"/>